<protein>
    <submittedName>
        <fullName evidence="4">Putative annexin</fullName>
    </submittedName>
</protein>
<accession>A0A2P6R1A2</accession>
<dbReference type="GO" id="GO:0005886">
    <property type="term" value="C:plasma membrane"/>
    <property type="evidence" value="ECO:0007669"/>
    <property type="project" value="TreeGrafter"/>
</dbReference>
<sequence>MASVIIPPVPPSLRDDAAHLYEAFKGFGCDTAAVVNILAHRNIATQRDAIQKKYNTMHSEDLNKRLSSELSVHVKKAILLWMPDPATRDANIVRHALDRGVDLKAASEVICSRTPSQLRQFKQIYFSNFSLLLAFVSESQYEGPEFDQLEVEKDSEAQYKAGGKRFAGADDKTFIDIFNGRSRAHLAAVSSTYQNKYRHTLEKETSGNFGHALMTILQCAQHRAIFFLQRFYVRRLRVWVHPTLTRVVVTRAESDMQYIKAEYHQRNMEKH</sequence>
<dbReference type="GO" id="GO:0005737">
    <property type="term" value="C:cytoplasm"/>
    <property type="evidence" value="ECO:0007669"/>
    <property type="project" value="TreeGrafter"/>
</dbReference>
<dbReference type="GO" id="GO:0009408">
    <property type="term" value="P:response to heat"/>
    <property type="evidence" value="ECO:0007669"/>
    <property type="project" value="TreeGrafter"/>
</dbReference>
<dbReference type="GO" id="GO:0009409">
    <property type="term" value="P:response to cold"/>
    <property type="evidence" value="ECO:0007669"/>
    <property type="project" value="TreeGrafter"/>
</dbReference>
<dbReference type="Gramene" id="PRQ40212">
    <property type="protein sequence ID" value="PRQ40212"/>
    <property type="gene ID" value="RchiOBHm_Chr4g0433651"/>
</dbReference>
<dbReference type="InterPro" id="IPR018502">
    <property type="entry name" value="Annexin_repeat"/>
</dbReference>
<evidence type="ECO:0000313" key="5">
    <source>
        <dbReference type="Proteomes" id="UP000238479"/>
    </source>
</evidence>
<dbReference type="SMART" id="SM00335">
    <property type="entry name" value="ANX"/>
    <property type="match status" value="2"/>
</dbReference>
<evidence type="ECO:0000256" key="2">
    <source>
        <dbReference type="ARBA" id="ARBA00022737"/>
    </source>
</evidence>
<reference evidence="4 5" key="1">
    <citation type="journal article" date="2018" name="Nat. Genet.">
        <title>The Rosa genome provides new insights in the design of modern roses.</title>
        <authorList>
            <person name="Bendahmane M."/>
        </authorList>
    </citation>
    <scope>NUCLEOTIDE SEQUENCE [LARGE SCALE GENOMIC DNA]</scope>
    <source>
        <strain evidence="5">cv. Old Blush</strain>
    </source>
</reference>
<evidence type="ECO:0000256" key="3">
    <source>
        <dbReference type="ARBA" id="ARBA00023216"/>
    </source>
</evidence>
<evidence type="ECO:0000313" key="4">
    <source>
        <dbReference type="EMBL" id="PRQ40212.1"/>
    </source>
</evidence>
<comment type="similarity">
    <text evidence="1">Belongs to the annexin family.</text>
</comment>
<dbReference type="InterPro" id="IPR037104">
    <property type="entry name" value="Annexin_sf"/>
</dbReference>
<dbReference type="OMA" id="HRNIATQ"/>
<dbReference type="PROSITE" id="PS51897">
    <property type="entry name" value="ANNEXIN_2"/>
    <property type="match status" value="1"/>
</dbReference>
<dbReference type="GO" id="GO:0005509">
    <property type="term" value="F:calcium ion binding"/>
    <property type="evidence" value="ECO:0007669"/>
    <property type="project" value="InterPro"/>
</dbReference>
<proteinExistence type="inferred from homology"/>
<dbReference type="GO" id="GO:0009651">
    <property type="term" value="P:response to salt stress"/>
    <property type="evidence" value="ECO:0007669"/>
    <property type="project" value="TreeGrafter"/>
</dbReference>
<dbReference type="Pfam" id="PF00191">
    <property type="entry name" value="Annexin"/>
    <property type="match status" value="2"/>
</dbReference>
<keyword evidence="2" id="KW-0677">Repeat</keyword>
<organism evidence="4 5">
    <name type="scientific">Rosa chinensis</name>
    <name type="common">China rose</name>
    <dbReference type="NCBI Taxonomy" id="74649"/>
    <lineage>
        <taxon>Eukaryota</taxon>
        <taxon>Viridiplantae</taxon>
        <taxon>Streptophyta</taxon>
        <taxon>Embryophyta</taxon>
        <taxon>Tracheophyta</taxon>
        <taxon>Spermatophyta</taxon>
        <taxon>Magnoliopsida</taxon>
        <taxon>eudicotyledons</taxon>
        <taxon>Gunneridae</taxon>
        <taxon>Pentapetalae</taxon>
        <taxon>rosids</taxon>
        <taxon>fabids</taxon>
        <taxon>Rosales</taxon>
        <taxon>Rosaceae</taxon>
        <taxon>Rosoideae</taxon>
        <taxon>Rosoideae incertae sedis</taxon>
        <taxon>Rosa</taxon>
    </lineage>
</organism>
<gene>
    <name evidence="4" type="ORF">RchiOBHm_Chr4g0433651</name>
</gene>
<dbReference type="PANTHER" id="PTHR10502:SF102">
    <property type="entry name" value="ANNEXIN B11"/>
    <property type="match status" value="1"/>
</dbReference>
<dbReference type="PANTHER" id="PTHR10502">
    <property type="entry name" value="ANNEXIN"/>
    <property type="match status" value="1"/>
</dbReference>
<dbReference type="AlphaFoldDB" id="A0A2P6R1A2"/>
<dbReference type="Proteomes" id="UP000238479">
    <property type="component" value="Chromosome 4"/>
</dbReference>
<dbReference type="GO" id="GO:0009414">
    <property type="term" value="P:response to water deprivation"/>
    <property type="evidence" value="ECO:0007669"/>
    <property type="project" value="TreeGrafter"/>
</dbReference>
<comment type="caution">
    <text evidence="4">The sequence shown here is derived from an EMBL/GenBank/DDBJ whole genome shotgun (WGS) entry which is preliminary data.</text>
</comment>
<dbReference type="GO" id="GO:0001786">
    <property type="term" value="F:phosphatidylserine binding"/>
    <property type="evidence" value="ECO:0007669"/>
    <property type="project" value="TreeGrafter"/>
</dbReference>
<dbReference type="SUPFAM" id="SSF47874">
    <property type="entry name" value="Annexin"/>
    <property type="match status" value="1"/>
</dbReference>
<dbReference type="GO" id="GO:0005544">
    <property type="term" value="F:calcium-dependent phospholipid binding"/>
    <property type="evidence" value="ECO:0007669"/>
    <property type="project" value="InterPro"/>
</dbReference>
<dbReference type="EMBL" id="PDCK01000042">
    <property type="protein sequence ID" value="PRQ40212.1"/>
    <property type="molecule type" value="Genomic_DNA"/>
</dbReference>
<dbReference type="InterPro" id="IPR001464">
    <property type="entry name" value="Annexin"/>
</dbReference>
<dbReference type="STRING" id="74649.A0A2P6R1A2"/>
<evidence type="ECO:0000256" key="1">
    <source>
        <dbReference type="ARBA" id="ARBA00007831"/>
    </source>
</evidence>
<dbReference type="PRINTS" id="PR00196">
    <property type="entry name" value="ANNEXIN"/>
</dbReference>
<name>A0A2P6R1A2_ROSCH</name>
<dbReference type="Gene3D" id="1.10.220.10">
    <property type="entry name" value="Annexin"/>
    <property type="match status" value="3"/>
</dbReference>
<keyword evidence="3" id="KW-0041">Annexin</keyword>
<keyword evidence="5" id="KW-1185">Reference proteome</keyword>